<evidence type="ECO:0000313" key="2">
    <source>
        <dbReference type="EMBL" id="KZV34322.1"/>
    </source>
</evidence>
<feature type="region of interest" description="Disordered" evidence="1">
    <location>
        <begin position="363"/>
        <end position="429"/>
    </location>
</feature>
<feature type="compositionally biased region" description="Basic and acidic residues" evidence="1">
    <location>
        <begin position="405"/>
        <end position="414"/>
    </location>
</feature>
<gene>
    <name evidence="2" type="ORF">F511_21415</name>
</gene>
<sequence>MSIDDLLKRIPGDMILPSILAAKPTKIKFGLGISIPGVANGDLYKASLPKIALVDKGKAPLVKASVVKGHPAHEMVDLIFGDIEFLIHLRENVIDEVSAFYHSFSLRRLAVLQSLNKDIAAKEENVLTWAETDSVQVALQRKVYILAKYREMLLRKFLESHRENFGPGQPWSVMVLQIIDLLSVALRNAVKHLLMKKQALELQWTRQCCSMLFECTFDRGFYIPKNHKIIISTCWIRLLRRIGDVWVVEDGYDRWLETTFLDALYHQNQAFHSLITGIRQEAHNDTNSLSLGLKAVRTQTAILSTDQADARKEAKEQKAIIEDMDERLATLRSGQLDFRAHAQENYNNLSSQLGELVAYINRGNDKKGEGSSSRRPQPPPDDQNRPSWGNASRGGGGGGYVGSGLRDDRKDSSTKKGSGSSGTGVPYKKNAEWWLYGKNQF</sequence>
<name>A0A2Z7BIX1_9LAMI</name>
<dbReference type="AlphaFoldDB" id="A0A2Z7BIX1"/>
<accession>A0A2Z7BIX1</accession>
<organism evidence="2 3">
    <name type="scientific">Dorcoceras hygrometricum</name>
    <dbReference type="NCBI Taxonomy" id="472368"/>
    <lineage>
        <taxon>Eukaryota</taxon>
        <taxon>Viridiplantae</taxon>
        <taxon>Streptophyta</taxon>
        <taxon>Embryophyta</taxon>
        <taxon>Tracheophyta</taxon>
        <taxon>Spermatophyta</taxon>
        <taxon>Magnoliopsida</taxon>
        <taxon>eudicotyledons</taxon>
        <taxon>Gunneridae</taxon>
        <taxon>Pentapetalae</taxon>
        <taxon>asterids</taxon>
        <taxon>lamiids</taxon>
        <taxon>Lamiales</taxon>
        <taxon>Gesneriaceae</taxon>
        <taxon>Didymocarpoideae</taxon>
        <taxon>Trichosporeae</taxon>
        <taxon>Loxocarpinae</taxon>
        <taxon>Dorcoceras</taxon>
    </lineage>
</organism>
<feature type="compositionally biased region" description="Gly residues" evidence="1">
    <location>
        <begin position="392"/>
        <end position="402"/>
    </location>
</feature>
<evidence type="ECO:0000256" key="1">
    <source>
        <dbReference type="SAM" id="MobiDB-lite"/>
    </source>
</evidence>
<evidence type="ECO:0000313" key="3">
    <source>
        <dbReference type="Proteomes" id="UP000250235"/>
    </source>
</evidence>
<keyword evidence="3" id="KW-1185">Reference proteome</keyword>
<dbReference type="Proteomes" id="UP000250235">
    <property type="component" value="Unassembled WGS sequence"/>
</dbReference>
<dbReference type="EMBL" id="KV005095">
    <property type="protein sequence ID" value="KZV34322.1"/>
    <property type="molecule type" value="Genomic_DNA"/>
</dbReference>
<reference evidence="2 3" key="1">
    <citation type="journal article" date="2015" name="Proc. Natl. Acad. Sci. U.S.A.">
        <title>The resurrection genome of Boea hygrometrica: A blueprint for survival of dehydration.</title>
        <authorList>
            <person name="Xiao L."/>
            <person name="Yang G."/>
            <person name="Zhang L."/>
            <person name="Yang X."/>
            <person name="Zhao S."/>
            <person name="Ji Z."/>
            <person name="Zhou Q."/>
            <person name="Hu M."/>
            <person name="Wang Y."/>
            <person name="Chen M."/>
            <person name="Xu Y."/>
            <person name="Jin H."/>
            <person name="Xiao X."/>
            <person name="Hu G."/>
            <person name="Bao F."/>
            <person name="Hu Y."/>
            <person name="Wan P."/>
            <person name="Li L."/>
            <person name="Deng X."/>
            <person name="Kuang T."/>
            <person name="Xiang C."/>
            <person name="Zhu J.K."/>
            <person name="Oliver M.J."/>
            <person name="He Y."/>
        </authorList>
    </citation>
    <scope>NUCLEOTIDE SEQUENCE [LARGE SCALE GENOMIC DNA]</scope>
    <source>
        <strain evidence="3">cv. XS01</strain>
    </source>
</reference>
<proteinExistence type="predicted"/>
<protein>
    <submittedName>
        <fullName evidence="2">Early endosome antigen 1-like</fullName>
    </submittedName>
</protein>